<name>A0A4Q4ZHK2_9ACTN</name>
<dbReference type="EMBL" id="SDKM01000005">
    <property type="protein sequence ID" value="RYP87727.1"/>
    <property type="molecule type" value="Genomic_DNA"/>
</dbReference>
<feature type="transmembrane region" description="Helical" evidence="1">
    <location>
        <begin position="12"/>
        <end position="30"/>
    </location>
</feature>
<feature type="transmembrane region" description="Helical" evidence="1">
    <location>
        <begin position="85"/>
        <end position="106"/>
    </location>
</feature>
<feature type="transmembrane region" description="Helical" evidence="1">
    <location>
        <begin position="133"/>
        <end position="151"/>
    </location>
</feature>
<reference evidence="2 3" key="1">
    <citation type="submission" date="2019-01" db="EMBL/GenBank/DDBJ databases">
        <title>Nocardioides guangzhouensis sp. nov., an actinobacterium isolated from soil.</title>
        <authorList>
            <person name="Fu Y."/>
            <person name="Cai Y."/>
            <person name="Lin Z."/>
            <person name="Chen P."/>
        </authorList>
    </citation>
    <scope>NUCLEOTIDE SEQUENCE [LARGE SCALE GENOMIC DNA]</scope>
    <source>
        <strain evidence="2 3">130</strain>
    </source>
</reference>
<dbReference type="RefSeq" id="WP_134714664.1">
    <property type="nucleotide sequence ID" value="NZ_SDKM01000005.1"/>
</dbReference>
<keyword evidence="1" id="KW-1133">Transmembrane helix</keyword>
<evidence type="ECO:0000313" key="2">
    <source>
        <dbReference type="EMBL" id="RYP87727.1"/>
    </source>
</evidence>
<accession>A0A4Q4ZHK2</accession>
<evidence type="ECO:0000313" key="3">
    <source>
        <dbReference type="Proteomes" id="UP000295198"/>
    </source>
</evidence>
<keyword evidence="3" id="KW-1185">Reference proteome</keyword>
<dbReference type="Proteomes" id="UP000295198">
    <property type="component" value="Unassembled WGS sequence"/>
</dbReference>
<gene>
    <name evidence="2" type="ORF">EKO23_04870</name>
</gene>
<protein>
    <recommendedName>
        <fullName evidence="4">DUF5134 domain-containing protein</fullName>
    </recommendedName>
</protein>
<comment type="caution">
    <text evidence="2">The sequence shown here is derived from an EMBL/GenBank/DDBJ whole genome shotgun (WGS) entry which is preliminary data.</text>
</comment>
<proteinExistence type="predicted"/>
<feature type="transmembrane region" description="Helical" evidence="1">
    <location>
        <begin position="42"/>
        <end position="73"/>
    </location>
</feature>
<evidence type="ECO:0008006" key="4">
    <source>
        <dbReference type="Google" id="ProtNLM"/>
    </source>
</evidence>
<keyword evidence="1" id="KW-0472">Membrane</keyword>
<dbReference type="AlphaFoldDB" id="A0A4Q4ZHK2"/>
<evidence type="ECO:0000256" key="1">
    <source>
        <dbReference type="SAM" id="Phobius"/>
    </source>
</evidence>
<keyword evidence="1" id="KW-0812">Transmembrane</keyword>
<organism evidence="2 3">
    <name type="scientific">Nocardioides guangzhouensis</name>
    <dbReference type="NCBI Taxonomy" id="2497878"/>
    <lineage>
        <taxon>Bacteria</taxon>
        <taxon>Bacillati</taxon>
        <taxon>Actinomycetota</taxon>
        <taxon>Actinomycetes</taxon>
        <taxon>Propionibacteriales</taxon>
        <taxon>Nocardioidaceae</taxon>
        <taxon>Nocardioides</taxon>
    </lineage>
</organism>
<sequence>MSLIDLHPADLHLLAGLACLVAALVMLSGARSRASRTGHAVVVATMAALVVAGHSVPVALGCAVALAATAVVLSRTRDSEGRACSLDVAVCSGLVMLMALPLLLAASGHGAPEPGEHGLHAGMHAAIPGHEDHQLVLGAVTLLLVGAWAVSRRRLPSDASAPAARIASWAMAVGMGAMVVA</sequence>